<keyword evidence="2" id="KW-1185">Reference proteome</keyword>
<sequence>MSLLQRLISIASTSSSSPSAPVRYKYDVFLSFRGEDTRNSFTDHLYKALHLAGIRTFRDDDEIREGQELKLEIERSIRESRASIVVFSEKFANSSWCLDELSLILEQNRKGNYFVLAVFYKVDPSDVRNQRGSFSIEAKEGTKWTHDNVKRWKAALREVANLKGMVVSGYKTTFIPNIVEKVYSQLGVKLQSNPTGLTGIETRAQGAYTIEKTLENDWHAKSGIMTLVNRCLLTIPRNGKLAIHQLLQEMARKIVREESKDPAKRSRVWHHDESYRLLRKGNGSETIEGLALNMRNMEQGMTSETFQTSSLVKMENLKFLHLRGVKLTGTYENFPELRWLRWRECNLKTIPPGLLMSFLVAIDMSFGDLEEFDPPMKLEYPDVV</sequence>
<evidence type="ECO:0000313" key="2">
    <source>
        <dbReference type="Proteomes" id="UP001056120"/>
    </source>
</evidence>
<protein>
    <submittedName>
        <fullName evidence="1">Uncharacterized protein</fullName>
    </submittedName>
</protein>
<reference evidence="2" key="1">
    <citation type="journal article" date="2022" name="Mol. Ecol. Resour.">
        <title>The genomes of chicory, endive, great burdock and yacon provide insights into Asteraceae palaeo-polyploidization history and plant inulin production.</title>
        <authorList>
            <person name="Fan W."/>
            <person name="Wang S."/>
            <person name="Wang H."/>
            <person name="Wang A."/>
            <person name="Jiang F."/>
            <person name="Liu H."/>
            <person name="Zhao H."/>
            <person name="Xu D."/>
            <person name="Zhang Y."/>
        </authorList>
    </citation>
    <scope>NUCLEOTIDE SEQUENCE [LARGE SCALE GENOMIC DNA]</scope>
    <source>
        <strain evidence="2">cv. Yunnan</strain>
    </source>
</reference>
<organism evidence="1 2">
    <name type="scientific">Smallanthus sonchifolius</name>
    <dbReference type="NCBI Taxonomy" id="185202"/>
    <lineage>
        <taxon>Eukaryota</taxon>
        <taxon>Viridiplantae</taxon>
        <taxon>Streptophyta</taxon>
        <taxon>Embryophyta</taxon>
        <taxon>Tracheophyta</taxon>
        <taxon>Spermatophyta</taxon>
        <taxon>Magnoliopsida</taxon>
        <taxon>eudicotyledons</taxon>
        <taxon>Gunneridae</taxon>
        <taxon>Pentapetalae</taxon>
        <taxon>asterids</taxon>
        <taxon>campanulids</taxon>
        <taxon>Asterales</taxon>
        <taxon>Asteraceae</taxon>
        <taxon>Asteroideae</taxon>
        <taxon>Heliantheae alliance</taxon>
        <taxon>Millerieae</taxon>
        <taxon>Smallanthus</taxon>
    </lineage>
</organism>
<reference evidence="1 2" key="2">
    <citation type="journal article" date="2022" name="Mol. Ecol. Resour.">
        <title>The genomes of chicory, endive, great burdock and yacon provide insights into Asteraceae paleo-polyploidization history and plant inulin production.</title>
        <authorList>
            <person name="Fan W."/>
            <person name="Wang S."/>
            <person name="Wang H."/>
            <person name="Wang A."/>
            <person name="Jiang F."/>
            <person name="Liu H."/>
            <person name="Zhao H."/>
            <person name="Xu D."/>
            <person name="Zhang Y."/>
        </authorList>
    </citation>
    <scope>NUCLEOTIDE SEQUENCE [LARGE SCALE GENOMIC DNA]</scope>
    <source>
        <strain evidence="2">cv. Yunnan</strain>
        <tissue evidence="1">Leaves</tissue>
    </source>
</reference>
<dbReference type="Proteomes" id="UP001056120">
    <property type="component" value="Linkage Group LG14"/>
</dbReference>
<name>A0ACB9GM86_9ASTR</name>
<comment type="caution">
    <text evidence="1">The sequence shown here is derived from an EMBL/GenBank/DDBJ whole genome shotgun (WGS) entry which is preliminary data.</text>
</comment>
<accession>A0ACB9GM86</accession>
<dbReference type="EMBL" id="CM042031">
    <property type="protein sequence ID" value="KAI3784604.1"/>
    <property type="molecule type" value="Genomic_DNA"/>
</dbReference>
<proteinExistence type="predicted"/>
<gene>
    <name evidence="1" type="ORF">L1987_43706</name>
</gene>
<evidence type="ECO:0000313" key="1">
    <source>
        <dbReference type="EMBL" id="KAI3784604.1"/>
    </source>
</evidence>